<proteinExistence type="predicted"/>
<keyword evidence="2" id="KW-0012">Acyltransferase</keyword>
<reference evidence="2" key="2">
    <citation type="submission" date="2024-06" db="EMBL/GenBank/DDBJ databases">
        <authorList>
            <person name="Petrova K.O."/>
            <person name="Toshchakov S.V."/>
            <person name="Boltjanskaja Y.V."/>
            <person name="Kevbrin V."/>
        </authorList>
    </citation>
    <scope>NUCLEOTIDE SEQUENCE</scope>
    <source>
        <strain evidence="2">Z-910T</strain>
    </source>
</reference>
<accession>A0AAU7VKX1</accession>
<feature type="domain" description="N-acetyltransferase" evidence="1">
    <location>
        <begin position="3"/>
        <end position="162"/>
    </location>
</feature>
<dbReference type="Gene3D" id="3.40.630.30">
    <property type="match status" value="1"/>
</dbReference>
<protein>
    <submittedName>
        <fullName evidence="2">GNAT family N-acetyltransferase</fullName>
        <ecNumber evidence="2">2.3.1.-</ecNumber>
    </submittedName>
</protein>
<evidence type="ECO:0000313" key="2">
    <source>
        <dbReference type="EMBL" id="XBX74692.1"/>
    </source>
</evidence>
<name>A0AAU7VKX1_9FIRM</name>
<organism evidence="2">
    <name type="scientific">Proteinivorax tanatarense</name>
    <dbReference type="NCBI Taxonomy" id="1260629"/>
    <lineage>
        <taxon>Bacteria</taxon>
        <taxon>Bacillati</taxon>
        <taxon>Bacillota</taxon>
        <taxon>Clostridia</taxon>
        <taxon>Eubacteriales</taxon>
        <taxon>Proteinivoracaceae</taxon>
        <taxon>Proteinivorax</taxon>
    </lineage>
</organism>
<keyword evidence="2" id="KW-0808">Transferase</keyword>
<dbReference type="Pfam" id="PF13420">
    <property type="entry name" value="Acetyltransf_4"/>
    <property type="match status" value="1"/>
</dbReference>
<dbReference type="InterPro" id="IPR016181">
    <property type="entry name" value="Acyl_CoA_acyltransferase"/>
</dbReference>
<evidence type="ECO:0000259" key="1">
    <source>
        <dbReference type="PROSITE" id="PS51186"/>
    </source>
</evidence>
<dbReference type="PROSITE" id="PS51186">
    <property type="entry name" value="GNAT"/>
    <property type="match status" value="1"/>
</dbReference>
<dbReference type="AlphaFoldDB" id="A0AAU7VKX1"/>
<dbReference type="CDD" id="cd04301">
    <property type="entry name" value="NAT_SF"/>
    <property type="match status" value="1"/>
</dbReference>
<dbReference type="SUPFAM" id="SSF55729">
    <property type="entry name" value="Acyl-CoA N-acyltransferases (Nat)"/>
    <property type="match status" value="1"/>
</dbReference>
<gene>
    <name evidence="2" type="ORF">PRVXT_002750</name>
</gene>
<dbReference type="InterPro" id="IPR000182">
    <property type="entry name" value="GNAT_dom"/>
</dbReference>
<reference evidence="2" key="1">
    <citation type="journal article" date="2013" name="Extremophiles">
        <title>Proteinivorax tanatarense gen. nov., sp. nov., an anaerobic, haloalkaliphilic, proteolytic bacterium isolated from a decaying algal bloom, and proposal of Proteinivoraceae fam. nov.</title>
        <authorList>
            <person name="Kevbrin V."/>
            <person name="Boltyanskaya Y."/>
            <person name="Zhilina T."/>
            <person name="Kolganova T."/>
            <person name="Lavrentjeva E."/>
            <person name="Kuznetsov B."/>
        </authorList>
    </citation>
    <scope>NUCLEOTIDE SEQUENCE</scope>
    <source>
        <strain evidence="2">Z-910T</strain>
    </source>
</reference>
<sequence length="164" mass="18826">MNFEFRVINQNHIEQLWDLSLELKEEKAGVHFVSIDSKEDIEKMLEDPDIYLFGAFEKEQLIGAFSARRGKGNKRHSCHIAAAFTKACRGKGISQKLMDYALGHLKQEGIWMIRAYVYSYNKASVASLLSCGFTCSGTVHKLQWNEKEGRYIDDLIFHKDLSCQ</sequence>
<dbReference type="EMBL" id="CP158367">
    <property type="protein sequence ID" value="XBX74692.1"/>
    <property type="molecule type" value="Genomic_DNA"/>
</dbReference>
<dbReference type="RefSeq" id="WP_350343441.1">
    <property type="nucleotide sequence ID" value="NZ_CP158367.1"/>
</dbReference>
<dbReference type="EC" id="2.3.1.-" evidence="2"/>
<dbReference type="GO" id="GO:0016747">
    <property type="term" value="F:acyltransferase activity, transferring groups other than amino-acyl groups"/>
    <property type="evidence" value="ECO:0007669"/>
    <property type="project" value="InterPro"/>
</dbReference>